<organism evidence="2 3">
    <name type="scientific">Nocardioides pocheonensis</name>
    <dbReference type="NCBI Taxonomy" id="661485"/>
    <lineage>
        <taxon>Bacteria</taxon>
        <taxon>Bacillati</taxon>
        <taxon>Actinomycetota</taxon>
        <taxon>Actinomycetes</taxon>
        <taxon>Propionibacteriales</taxon>
        <taxon>Nocardioidaceae</taxon>
        <taxon>Nocardioides</taxon>
    </lineage>
</organism>
<protein>
    <submittedName>
        <fullName evidence="2">DUF4229 domain-containing protein</fullName>
    </submittedName>
</protein>
<feature type="transmembrane region" description="Helical" evidence="1">
    <location>
        <begin position="12"/>
        <end position="34"/>
    </location>
</feature>
<feature type="transmembrane region" description="Helical" evidence="1">
    <location>
        <begin position="40"/>
        <end position="60"/>
    </location>
</feature>
<reference evidence="2 3" key="1">
    <citation type="submission" date="2018-11" db="EMBL/GenBank/DDBJ databases">
        <authorList>
            <person name="Li F."/>
        </authorList>
    </citation>
    <scope>NUCLEOTIDE SEQUENCE [LARGE SCALE GENOMIC DNA]</scope>
    <source>
        <strain evidence="2 3">Gsoil 818</strain>
    </source>
</reference>
<dbReference type="OrthoDB" id="3830292at2"/>
<dbReference type="AlphaFoldDB" id="A0A3N0GXF9"/>
<keyword evidence="1" id="KW-0472">Membrane</keyword>
<comment type="caution">
    <text evidence="2">The sequence shown here is derived from an EMBL/GenBank/DDBJ whole genome shotgun (WGS) entry which is preliminary data.</text>
</comment>
<keyword evidence="1" id="KW-0812">Transmembrane</keyword>
<proteinExistence type="predicted"/>
<gene>
    <name evidence="2" type="ORF">EFL26_03925</name>
</gene>
<dbReference type="Pfam" id="PF14012">
    <property type="entry name" value="DUF4229"/>
    <property type="match status" value="1"/>
</dbReference>
<name>A0A3N0GXF9_9ACTN</name>
<evidence type="ECO:0000256" key="1">
    <source>
        <dbReference type="SAM" id="Phobius"/>
    </source>
</evidence>
<dbReference type="Proteomes" id="UP000279994">
    <property type="component" value="Unassembled WGS sequence"/>
</dbReference>
<keyword evidence="3" id="KW-1185">Reference proteome</keyword>
<dbReference type="InterPro" id="IPR025323">
    <property type="entry name" value="DUF4229"/>
</dbReference>
<evidence type="ECO:0000313" key="3">
    <source>
        <dbReference type="Proteomes" id="UP000279994"/>
    </source>
</evidence>
<keyword evidence="1" id="KW-1133">Transmembrane helix</keyword>
<dbReference type="EMBL" id="RJSF01000007">
    <property type="protein sequence ID" value="RNM16810.1"/>
    <property type="molecule type" value="Genomic_DNA"/>
</dbReference>
<accession>A0A3N0GXF9</accession>
<sequence>MLAPVKHFVVYTLLRFGLFVATYAVLSAPAVLIFGNKVTVLFVTLVLAALVSSLLSLRFLAGPRERFAESVEARASRARDRFEEIRSREDAE</sequence>
<evidence type="ECO:0000313" key="2">
    <source>
        <dbReference type="EMBL" id="RNM16810.1"/>
    </source>
</evidence>